<reference evidence="11 12" key="1">
    <citation type="submission" date="2018-04" db="EMBL/GenBank/DDBJ databases">
        <title>Genomic Encyclopedia of Archaeal and Bacterial Type Strains, Phase II (KMG-II): from individual species to whole genera.</title>
        <authorList>
            <person name="Goeker M."/>
        </authorList>
    </citation>
    <scope>NUCLEOTIDE SEQUENCE [LARGE SCALE GENOMIC DNA]</scope>
    <source>
        <strain evidence="11 12">DSM 29329</strain>
    </source>
</reference>
<protein>
    <recommendedName>
        <fullName evidence="9">Cell division protein FtsQ</fullName>
    </recommendedName>
</protein>
<feature type="domain" description="POTRA" evidence="10">
    <location>
        <begin position="74"/>
        <end position="141"/>
    </location>
</feature>
<dbReference type="AlphaFoldDB" id="A0A2T6B265"/>
<dbReference type="GO" id="GO:0090529">
    <property type="term" value="P:cell septum assembly"/>
    <property type="evidence" value="ECO:0007669"/>
    <property type="project" value="InterPro"/>
</dbReference>
<dbReference type="OrthoDB" id="9783091at2"/>
<comment type="caution">
    <text evidence="11">The sequence shown here is derived from an EMBL/GenBank/DDBJ whole genome shotgun (WGS) entry which is preliminary data.</text>
</comment>
<feature type="transmembrane region" description="Helical" evidence="9">
    <location>
        <begin position="29"/>
        <end position="49"/>
    </location>
</feature>
<evidence type="ECO:0000256" key="3">
    <source>
        <dbReference type="ARBA" id="ARBA00022519"/>
    </source>
</evidence>
<evidence type="ECO:0000256" key="6">
    <source>
        <dbReference type="ARBA" id="ARBA00022989"/>
    </source>
</evidence>
<dbReference type="GO" id="GO:0043093">
    <property type="term" value="P:FtsZ-dependent cytokinesis"/>
    <property type="evidence" value="ECO:0007669"/>
    <property type="project" value="UniProtKB-UniRule"/>
</dbReference>
<keyword evidence="8 9" id="KW-0131">Cell cycle</keyword>
<dbReference type="Gene3D" id="3.40.50.11690">
    <property type="entry name" value="Cell division protein FtsQ/DivIB"/>
    <property type="match status" value="1"/>
</dbReference>
<dbReference type="InterPro" id="IPR045335">
    <property type="entry name" value="FtsQ_C_sf"/>
</dbReference>
<keyword evidence="6 9" id="KW-1133">Transmembrane helix</keyword>
<keyword evidence="7 9" id="KW-0472">Membrane</keyword>
<evidence type="ECO:0000256" key="2">
    <source>
        <dbReference type="ARBA" id="ARBA00022475"/>
    </source>
</evidence>
<evidence type="ECO:0000313" key="12">
    <source>
        <dbReference type="Proteomes" id="UP000244069"/>
    </source>
</evidence>
<evidence type="ECO:0000256" key="5">
    <source>
        <dbReference type="ARBA" id="ARBA00022692"/>
    </source>
</evidence>
<keyword evidence="12" id="KW-1185">Reference proteome</keyword>
<dbReference type="InterPro" id="IPR034746">
    <property type="entry name" value="POTRA"/>
</dbReference>
<sequence>MSSVNSHDPAPSRLSYRLQRLMLTPFVRFMLKAGIPLGAVIGAAGWWIAMPENREAIGDKYTEIRESIESRPEFEVRLMSVETASTSVAEDIREILAQDFPTSSFDLDLAWMREQIAGLDAVRTANLRIEDHVLRVHVTERVPRLLWRRPEGLELLDATGATVGPAGSRRLWPDLPVVAGEGAHAPEAVAEVLALYDAIGPLEQRLRGFERMGARRWDVVLDRGQRILLPPEKPVVALERSLAMDNAVDMFARDLVTVDLRLPRRPTLRLSERAINEYWRFKAIEVGGVNEG</sequence>
<dbReference type="PANTHER" id="PTHR35851">
    <property type="entry name" value="CELL DIVISION PROTEIN FTSQ"/>
    <property type="match status" value="1"/>
</dbReference>
<comment type="subcellular location">
    <subcellularLocation>
        <location evidence="9">Cell inner membrane</location>
        <topology evidence="9">Single-pass type II membrane protein</topology>
    </subcellularLocation>
    <subcellularLocation>
        <location evidence="1">Membrane</location>
    </subcellularLocation>
    <text evidence="9">Localizes to the division septum.</text>
</comment>
<accession>A0A2T6B265</accession>
<dbReference type="GO" id="GO:0032153">
    <property type="term" value="C:cell division site"/>
    <property type="evidence" value="ECO:0007669"/>
    <property type="project" value="UniProtKB-UniRule"/>
</dbReference>
<keyword evidence="3 9" id="KW-0997">Cell inner membrane</keyword>
<evidence type="ECO:0000259" key="10">
    <source>
        <dbReference type="PROSITE" id="PS51779"/>
    </source>
</evidence>
<dbReference type="RefSeq" id="WP_107975086.1">
    <property type="nucleotide sequence ID" value="NZ_BMEZ01000005.1"/>
</dbReference>
<dbReference type="GO" id="GO:0005886">
    <property type="term" value="C:plasma membrane"/>
    <property type="evidence" value="ECO:0007669"/>
    <property type="project" value="UniProtKB-SubCell"/>
</dbReference>
<evidence type="ECO:0000313" key="11">
    <source>
        <dbReference type="EMBL" id="PTX50159.1"/>
    </source>
</evidence>
<dbReference type="PANTHER" id="PTHR35851:SF1">
    <property type="entry name" value="CELL DIVISION PROTEIN FTSQ"/>
    <property type="match status" value="1"/>
</dbReference>
<keyword evidence="4 9" id="KW-0132">Cell division</keyword>
<evidence type="ECO:0000256" key="8">
    <source>
        <dbReference type="ARBA" id="ARBA00023306"/>
    </source>
</evidence>
<comment type="similarity">
    <text evidence="9">Belongs to the FtsQ/DivIB family. FtsQ subfamily.</text>
</comment>
<dbReference type="InterPro" id="IPR005548">
    <property type="entry name" value="Cell_div_FtsQ/DivIB_C"/>
</dbReference>
<evidence type="ECO:0000256" key="7">
    <source>
        <dbReference type="ARBA" id="ARBA00023136"/>
    </source>
</evidence>
<dbReference type="HAMAP" id="MF_00911">
    <property type="entry name" value="FtsQ_subfam"/>
    <property type="match status" value="1"/>
</dbReference>
<dbReference type="Proteomes" id="UP000244069">
    <property type="component" value="Unassembled WGS sequence"/>
</dbReference>
<comment type="function">
    <text evidence="9">Essential cell division protein.</text>
</comment>
<evidence type="ECO:0000256" key="4">
    <source>
        <dbReference type="ARBA" id="ARBA00022618"/>
    </source>
</evidence>
<dbReference type="InterPro" id="IPR026579">
    <property type="entry name" value="FtsQ"/>
</dbReference>
<evidence type="ECO:0000256" key="9">
    <source>
        <dbReference type="HAMAP-Rule" id="MF_00911"/>
    </source>
</evidence>
<dbReference type="Pfam" id="PF03799">
    <property type="entry name" value="FtsQ_DivIB_C"/>
    <property type="match status" value="1"/>
</dbReference>
<name>A0A2T6B265_9RHOB</name>
<keyword evidence="5 9" id="KW-0812">Transmembrane</keyword>
<keyword evidence="2 9" id="KW-1003">Cell membrane</keyword>
<organism evidence="11 12">
    <name type="scientific">Allosediminivita pacifica</name>
    <dbReference type="NCBI Taxonomy" id="1267769"/>
    <lineage>
        <taxon>Bacteria</taxon>
        <taxon>Pseudomonadati</taxon>
        <taxon>Pseudomonadota</taxon>
        <taxon>Alphaproteobacteria</taxon>
        <taxon>Rhodobacterales</taxon>
        <taxon>Paracoccaceae</taxon>
        <taxon>Allosediminivita</taxon>
    </lineage>
</organism>
<gene>
    <name evidence="9" type="primary">ftsQ</name>
    <name evidence="11" type="ORF">C8N44_10517</name>
</gene>
<evidence type="ECO:0000256" key="1">
    <source>
        <dbReference type="ARBA" id="ARBA00004370"/>
    </source>
</evidence>
<dbReference type="PROSITE" id="PS51779">
    <property type="entry name" value="POTRA"/>
    <property type="match status" value="1"/>
</dbReference>
<dbReference type="EMBL" id="QBKN01000005">
    <property type="protein sequence ID" value="PTX50159.1"/>
    <property type="molecule type" value="Genomic_DNA"/>
</dbReference>
<proteinExistence type="inferred from homology"/>